<comment type="caution">
    <text evidence="2">The sequence shown here is derived from an EMBL/GenBank/DDBJ whole genome shotgun (WGS) entry which is preliminary data.</text>
</comment>
<keyword evidence="3" id="KW-1185">Reference proteome</keyword>
<sequence length="88" mass="9647">MTVLDESHSTVKVSCISADDENEHSEMKNSSDDENDISRSIFGIENGEGESDGEGKESNVLDRLFGGSCETIGQQSDNNSDDSFHPWF</sequence>
<dbReference type="EMBL" id="VXIV02000833">
    <property type="protein sequence ID" value="KAF6035754.1"/>
    <property type="molecule type" value="Genomic_DNA"/>
</dbReference>
<accession>A0A7J7KCT6</accession>
<evidence type="ECO:0000313" key="3">
    <source>
        <dbReference type="Proteomes" id="UP000593567"/>
    </source>
</evidence>
<organism evidence="2 3">
    <name type="scientific">Bugula neritina</name>
    <name type="common">Brown bryozoan</name>
    <name type="synonym">Sertularia neritina</name>
    <dbReference type="NCBI Taxonomy" id="10212"/>
    <lineage>
        <taxon>Eukaryota</taxon>
        <taxon>Metazoa</taxon>
        <taxon>Spiralia</taxon>
        <taxon>Lophotrochozoa</taxon>
        <taxon>Bryozoa</taxon>
        <taxon>Gymnolaemata</taxon>
        <taxon>Cheilostomatida</taxon>
        <taxon>Flustrina</taxon>
        <taxon>Buguloidea</taxon>
        <taxon>Bugulidae</taxon>
        <taxon>Bugula</taxon>
    </lineage>
</organism>
<reference evidence="2" key="1">
    <citation type="submission" date="2020-06" db="EMBL/GenBank/DDBJ databases">
        <title>Draft genome of Bugula neritina, a colonial animal packing powerful symbionts and potential medicines.</title>
        <authorList>
            <person name="Rayko M."/>
        </authorList>
    </citation>
    <scope>NUCLEOTIDE SEQUENCE [LARGE SCALE GENOMIC DNA]</scope>
    <source>
        <strain evidence="2">Kwan_BN1</strain>
    </source>
</reference>
<name>A0A7J7KCT6_BUGNE</name>
<dbReference type="Proteomes" id="UP000593567">
    <property type="component" value="Unassembled WGS sequence"/>
</dbReference>
<protein>
    <submittedName>
        <fullName evidence="2">Uncharacterized protein</fullName>
    </submittedName>
</protein>
<proteinExistence type="predicted"/>
<evidence type="ECO:0000256" key="1">
    <source>
        <dbReference type="SAM" id="MobiDB-lite"/>
    </source>
</evidence>
<dbReference type="AlphaFoldDB" id="A0A7J7KCT6"/>
<feature type="region of interest" description="Disordered" evidence="1">
    <location>
        <begin position="1"/>
        <end position="88"/>
    </location>
</feature>
<evidence type="ECO:0000313" key="2">
    <source>
        <dbReference type="EMBL" id="KAF6035754.1"/>
    </source>
</evidence>
<gene>
    <name evidence="2" type="ORF">EB796_005936</name>
</gene>